<accession>A0A8A7K5N9</accession>
<feature type="transmembrane region" description="Helical" evidence="1">
    <location>
        <begin position="20"/>
        <end position="37"/>
    </location>
</feature>
<dbReference type="AlphaFoldDB" id="A0A8A7K5N9"/>
<dbReference type="InterPro" id="IPR049971">
    <property type="entry name" value="CLC_0170-like"/>
</dbReference>
<name>A0A8A7K5N9_9FIRM</name>
<evidence type="ECO:0000313" key="2">
    <source>
        <dbReference type="EMBL" id="QTL96480.1"/>
    </source>
</evidence>
<reference evidence="2" key="1">
    <citation type="submission" date="2019-12" db="EMBL/GenBank/DDBJ databases">
        <authorList>
            <person name="zhang j."/>
            <person name="sun C.M."/>
        </authorList>
    </citation>
    <scope>NUCLEOTIDE SEQUENCE</scope>
    <source>
        <strain evidence="2">NS-1</strain>
    </source>
</reference>
<sequence length="78" mass="9288">MIDFLINVLDYIAHNIYSPYLVFLFIISGLLSFFIDTDYAHFYANYKDYIFSFFFGLLNISIGIILLLLNILHTRYIF</sequence>
<dbReference type="NCBIfam" id="NF042414">
    <property type="entry name" value="CLC_0170_fam"/>
    <property type="match status" value="1"/>
</dbReference>
<dbReference type="RefSeq" id="WP_230868201.1">
    <property type="nucleotide sequence ID" value="NZ_CP046640.1"/>
</dbReference>
<dbReference type="EMBL" id="CP046640">
    <property type="protein sequence ID" value="QTL96480.1"/>
    <property type="molecule type" value="Genomic_DNA"/>
</dbReference>
<proteinExistence type="predicted"/>
<keyword evidence="1" id="KW-0472">Membrane</keyword>
<feature type="transmembrane region" description="Helical" evidence="1">
    <location>
        <begin position="49"/>
        <end position="72"/>
    </location>
</feature>
<keyword evidence="1" id="KW-0812">Transmembrane</keyword>
<protein>
    <submittedName>
        <fullName evidence="2">Uncharacterized protein</fullName>
    </submittedName>
</protein>
<evidence type="ECO:0000256" key="1">
    <source>
        <dbReference type="SAM" id="Phobius"/>
    </source>
</evidence>
<gene>
    <name evidence="2" type="ORF">GM661_00065</name>
</gene>
<organism evidence="2 3">
    <name type="scientific">Iocasia fonsfrigidae</name>
    <dbReference type="NCBI Taxonomy" id="2682810"/>
    <lineage>
        <taxon>Bacteria</taxon>
        <taxon>Bacillati</taxon>
        <taxon>Bacillota</taxon>
        <taxon>Clostridia</taxon>
        <taxon>Halanaerobiales</taxon>
        <taxon>Halanaerobiaceae</taxon>
        <taxon>Iocasia</taxon>
    </lineage>
</organism>
<dbReference type="Proteomes" id="UP000665020">
    <property type="component" value="Chromosome"/>
</dbReference>
<evidence type="ECO:0000313" key="3">
    <source>
        <dbReference type="Proteomes" id="UP000665020"/>
    </source>
</evidence>
<keyword evidence="1" id="KW-1133">Transmembrane helix</keyword>
<keyword evidence="3" id="KW-1185">Reference proteome</keyword>
<dbReference type="KEGG" id="ifn:GM661_00065"/>